<feature type="domain" description="Fibronectin type-III" evidence="10">
    <location>
        <begin position="280"/>
        <end position="375"/>
    </location>
</feature>
<dbReference type="SUPFAM" id="SSF49265">
    <property type="entry name" value="Fibronectin type III"/>
    <property type="match status" value="1"/>
</dbReference>
<name>B7Q858_IXOSC</name>
<evidence type="ECO:0000313" key="11">
    <source>
        <dbReference type="EMBL" id="EEC15030.1"/>
    </source>
</evidence>
<keyword evidence="7" id="KW-1015">Disulfide bond</keyword>
<sequence>MNNRNIREPTDVRKSEGDRIGKDTGNRAIQRSAGEEDAKSRREGSSAKVRDGERRDWGAKEEAVGSERRKGWISRRLATAGCDKSVTARCHASRGTWQDDFLPWQNRGGDHSRKKKKKNILEGRNVEVEVGGGDAVETWRRGHKRMAREKSKTPLVQPARQINMAPIDWQAPTHVIKLRIDDADRYRAITPQYELHYKRQQGSWDLVRVAPPASVLGGSVPARSSVATVSASWSNGTRLTHELTGLFCGTQYHIYLVAVGDKGKSDPSDTVFARTQGGVPPSPKQDAFVSPNASSLTLRPGAWSGAGCPVSHLAVEYRLRDGTGPWLVASRALQPREGPMTLHHLRPDTWYSVRVTAHSEAGPAVAEYAVRTLPASAMLA</sequence>
<evidence type="ECO:0000256" key="6">
    <source>
        <dbReference type="ARBA" id="ARBA00023136"/>
    </source>
</evidence>
<reference evidence="11 13" key="1">
    <citation type="submission" date="2008-03" db="EMBL/GenBank/DDBJ databases">
        <title>Annotation of Ixodes scapularis.</title>
        <authorList>
            <consortium name="Ixodes scapularis Genome Project Consortium"/>
            <person name="Caler E."/>
            <person name="Hannick L.I."/>
            <person name="Bidwell S."/>
            <person name="Joardar V."/>
            <person name="Thiagarajan M."/>
            <person name="Amedeo P."/>
            <person name="Galinsky K.J."/>
            <person name="Schobel S."/>
            <person name="Inman J."/>
            <person name="Hostetler J."/>
            <person name="Miller J."/>
            <person name="Hammond M."/>
            <person name="Megy K."/>
            <person name="Lawson D."/>
            <person name="Kodira C."/>
            <person name="Sutton G."/>
            <person name="Meyer J."/>
            <person name="Hill C.A."/>
            <person name="Birren B."/>
            <person name="Nene V."/>
            <person name="Collins F."/>
            <person name="Alarcon-Chaidez F."/>
            <person name="Wikel S."/>
            <person name="Strausberg R."/>
        </authorList>
    </citation>
    <scope>NUCLEOTIDE SEQUENCE [LARGE SCALE GENOMIC DNA]</scope>
    <source>
        <strain evidence="13">Wikel</strain>
        <strain evidence="11">Wikel colony</strain>
    </source>
</reference>
<dbReference type="Pfam" id="PF25059">
    <property type="entry name" value="FN3_DSCAM-DSCAML_C"/>
    <property type="match status" value="1"/>
</dbReference>
<dbReference type="GO" id="GO:0007417">
    <property type="term" value="P:central nervous system development"/>
    <property type="evidence" value="ECO:0000318"/>
    <property type="project" value="GO_Central"/>
</dbReference>
<organism>
    <name type="scientific">Ixodes scapularis</name>
    <name type="common">Black-legged tick</name>
    <name type="synonym">Deer tick</name>
    <dbReference type="NCBI Taxonomy" id="6945"/>
    <lineage>
        <taxon>Eukaryota</taxon>
        <taxon>Metazoa</taxon>
        <taxon>Ecdysozoa</taxon>
        <taxon>Arthropoda</taxon>
        <taxon>Chelicerata</taxon>
        <taxon>Arachnida</taxon>
        <taxon>Acari</taxon>
        <taxon>Parasitiformes</taxon>
        <taxon>Ixodida</taxon>
        <taxon>Ixodoidea</taxon>
        <taxon>Ixodidae</taxon>
        <taxon>Ixodinae</taxon>
        <taxon>Ixodes</taxon>
    </lineage>
</organism>
<gene>
    <name evidence="11" type="ORF">IscW_ISCW011694</name>
</gene>
<feature type="compositionally biased region" description="Basic and acidic residues" evidence="9">
    <location>
        <begin position="33"/>
        <end position="69"/>
    </location>
</feature>
<evidence type="ECO:0000313" key="12">
    <source>
        <dbReference type="EnsemblMetazoa" id="ISCW011694-PA"/>
    </source>
</evidence>
<dbReference type="GO" id="GO:0030424">
    <property type="term" value="C:axon"/>
    <property type="evidence" value="ECO:0000318"/>
    <property type="project" value="GO_Central"/>
</dbReference>
<evidence type="ECO:0000256" key="5">
    <source>
        <dbReference type="ARBA" id="ARBA00022989"/>
    </source>
</evidence>
<dbReference type="STRING" id="6945.B7Q858"/>
<dbReference type="PANTHER" id="PTHR10075">
    <property type="entry name" value="BASIGIN RELATED"/>
    <property type="match status" value="1"/>
</dbReference>
<dbReference type="OrthoDB" id="10001713at2759"/>
<dbReference type="InterPro" id="IPR056754">
    <property type="entry name" value="DSCAM/DSCAML_C"/>
</dbReference>
<dbReference type="PANTHER" id="PTHR10075:SF14">
    <property type="entry name" value="CELL ADHESION MOLECULE DSCAM2-RELATED"/>
    <property type="match status" value="1"/>
</dbReference>
<dbReference type="InterPro" id="IPR036116">
    <property type="entry name" value="FN3_sf"/>
</dbReference>
<keyword evidence="13" id="KW-1185">Reference proteome</keyword>
<evidence type="ECO:0000259" key="10">
    <source>
        <dbReference type="PROSITE" id="PS50853"/>
    </source>
</evidence>
<keyword evidence="4" id="KW-0130">Cell adhesion</keyword>
<protein>
    <recommendedName>
        <fullName evidence="10">Fibronectin type-III domain-containing protein</fullName>
    </recommendedName>
</protein>
<evidence type="ECO:0000256" key="4">
    <source>
        <dbReference type="ARBA" id="ARBA00022889"/>
    </source>
</evidence>
<dbReference type="AlphaFoldDB" id="B7Q858"/>
<dbReference type="PROSITE" id="PS50853">
    <property type="entry name" value="FN3"/>
    <property type="match status" value="1"/>
</dbReference>
<dbReference type="SMART" id="SM00060">
    <property type="entry name" value="FN3"/>
    <property type="match status" value="2"/>
</dbReference>
<evidence type="ECO:0000256" key="8">
    <source>
        <dbReference type="ARBA" id="ARBA00023319"/>
    </source>
</evidence>
<dbReference type="Proteomes" id="UP000001555">
    <property type="component" value="Unassembled WGS sequence"/>
</dbReference>
<feature type="region of interest" description="Disordered" evidence="9">
    <location>
        <begin position="1"/>
        <end position="69"/>
    </location>
</feature>
<dbReference type="GO" id="GO:0098632">
    <property type="term" value="F:cell-cell adhesion mediator activity"/>
    <property type="evidence" value="ECO:0000318"/>
    <property type="project" value="GO_Central"/>
</dbReference>
<dbReference type="VEuPathDB" id="VectorBase:ISCW011694"/>
<dbReference type="HOGENOM" id="CLU_728774_0_0_1"/>
<evidence type="ECO:0000256" key="7">
    <source>
        <dbReference type="ARBA" id="ARBA00023157"/>
    </source>
</evidence>
<feature type="non-terminal residue" evidence="11">
    <location>
        <position position="380"/>
    </location>
</feature>
<dbReference type="PaxDb" id="6945-B7Q858"/>
<keyword evidence="8" id="KW-0393">Immunoglobulin domain</keyword>
<dbReference type="InParanoid" id="B7Q858"/>
<keyword evidence="5" id="KW-1133">Transmembrane helix</keyword>
<reference evidence="12" key="2">
    <citation type="submission" date="2020-05" db="UniProtKB">
        <authorList>
            <consortium name="EnsemblMetazoa"/>
        </authorList>
    </citation>
    <scope>IDENTIFICATION</scope>
    <source>
        <strain evidence="12">wikel</strain>
    </source>
</reference>
<evidence type="ECO:0000256" key="1">
    <source>
        <dbReference type="ARBA" id="ARBA00004167"/>
    </source>
</evidence>
<accession>B7Q858</accession>
<evidence type="ECO:0000313" key="13">
    <source>
        <dbReference type="Proteomes" id="UP000001555"/>
    </source>
</evidence>
<dbReference type="EnsemblMetazoa" id="ISCW011694-RA">
    <property type="protein sequence ID" value="ISCW011694-PA"/>
    <property type="gene ID" value="ISCW011694"/>
</dbReference>
<dbReference type="CDD" id="cd00063">
    <property type="entry name" value="FN3"/>
    <property type="match status" value="2"/>
</dbReference>
<dbReference type="EMBL" id="ABJB010647387">
    <property type="status" value="NOT_ANNOTATED_CDS"/>
    <property type="molecule type" value="Genomic_DNA"/>
</dbReference>
<dbReference type="GO" id="GO:0070593">
    <property type="term" value="P:dendrite self-avoidance"/>
    <property type="evidence" value="ECO:0000318"/>
    <property type="project" value="GO_Central"/>
</dbReference>
<evidence type="ECO:0000256" key="9">
    <source>
        <dbReference type="SAM" id="MobiDB-lite"/>
    </source>
</evidence>
<dbReference type="InterPro" id="IPR003961">
    <property type="entry name" value="FN3_dom"/>
</dbReference>
<keyword evidence="3" id="KW-0732">Signal</keyword>
<proteinExistence type="predicted"/>
<comment type="subcellular location">
    <subcellularLocation>
        <location evidence="1">Membrane</location>
        <topology evidence="1">Single-pass membrane protein</topology>
    </subcellularLocation>
</comment>
<feature type="compositionally biased region" description="Basic and acidic residues" evidence="9">
    <location>
        <begin position="1"/>
        <end position="25"/>
    </location>
</feature>
<dbReference type="EMBL" id="DS880792">
    <property type="protein sequence ID" value="EEC15030.1"/>
    <property type="molecule type" value="Genomic_DNA"/>
</dbReference>
<dbReference type="VEuPathDB" id="VectorBase:ISCP_030581"/>
<dbReference type="VEuPathDB" id="VectorBase:ISCI011694"/>
<keyword evidence="2" id="KW-0812">Transmembrane</keyword>
<evidence type="ECO:0000256" key="3">
    <source>
        <dbReference type="ARBA" id="ARBA00022729"/>
    </source>
</evidence>
<dbReference type="GO" id="GO:0007156">
    <property type="term" value="P:homophilic cell adhesion via plasma membrane adhesion molecules"/>
    <property type="evidence" value="ECO:0000318"/>
    <property type="project" value="GO_Central"/>
</dbReference>
<evidence type="ECO:0000256" key="2">
    <source>
        <dbReference type="ARBA" id="ARBA00022692"/>
    </source>
</evidence>
<dbReference type="InterPro" id="IPR013783">
    <property type="entry name" value="Ig-like_fold"/>
</dbReference>
<keyword evidence="6" id="KW-0472">Membrane</keyword>
<dbReference type="GO" id="GO:0005886">
    <property type="term" value="C:plasma membrane"/>
    <property type="evidence" value="ECO:0000318"/>
    <property type="project" value="GO_Central"/>
</dbReference>
<dbReference type="GO" id="GO:0007411">
    <property type="term" value="P:axon guidance"/>
    <property type="evidence" value="ECO:0000318"/>
    <property type="project" value="GO_Central"/>
</dbReference>
<dbReference type="Gene3D" id="2.60.40.10">
    <property type="entry name" value="Immunoglobulins"/>
    <property type="match status" value="2"/>
</dbReference>